<reference evidence="1 2" key="1">
    <citation type="submission" date="2019-06" db="EMBL/GenBank/DDBJ databases">
        <title>New taxonomy in bacterial strain CC-CFT640, isolated from vineyard.</title>
        <authorList>
            <person name="Lin S.-Y."/>
            <person name="Tsai C.-F."/>
            <person name="Young C.-C."/>
        </authorList>
    </citation>
    <scope>NUCLEOTIDE SEQUENCE [LARGE SCALE GENOMIC DNA]</scope>
    <source>
        <strain evidence="1 2">CC-CFT640</strain>
    </source>
</reference>
<dbReference type="OrthoDB" id="242200at2"/>
<dbReference type="Proteomes" id="UP000321638">
    <property type="component" value="Unassembled WGS sequence"/>
</dbReference>
<proteinExistence type="predicted"/>
<dbReference type="RefSeq" id="WP_147849036.1">
    <property type="nucleotide sequence ID" value="NZ_VDUZ01000026.1"/>
</dbReference>
<keyword evidence="2" id="KW-1185">Reference proteome</keyword>
<gene>
    <name evidence="1" type="ORF">FHP25_21505</name>
</gene>
<organism evidence="1 2">
    <name type="scientific">Vineibacter terrae</name>
    <dbReference type="NCBI Taxonomy" id="2586908"/>
    <lineage>
        <taxon>Bacteria</taxon>
        <taxon>Pseudomonadati</taxon>
        <taxon>Pseudomonadota</taxon>
        <taxon>Alphaproteobacteria</taxon>
        <taxon>Hyphomicrobiales</taxon>
        <taxon>Vineibacter</taxon>
    </lineage>
</organism>
<name>A0A5C8PHI1_9HYPH</name>
<sequence length="313" mass="33927">MSYAFINQSVGKNGRNVREDVMSIQIRLNRWIMESKLPEVPMLAVDGHCGAQTHKAIGAFQKLYIGMNNPDCRVDPGGRTLDTLFQSLISPQASRAAYEAWLRAQATTPYKPPFPGVDMPVEEDKPYWEKRGMLWFGAGVKVGGMVGPAGYDWVIATMYNLKAPSNKFILRAYTRRVNGWGAGGGAGAIVAFVTGIYSPKDLNEVAFDEWDWSLAVAGKLSGALKLAAKAPVLKALATSARAEKYADLETVSKAASVFKSMAGVKGMGDESEDWNGPTKPSFAAMDIPIGGVGMEAAYYRGITSFRISNVHLD</sequence>
<comment type="caution">
    <text evidence="1">The sequence shown here is derived from an EMBL/GenBank/DDBJ whole genome shotgun (WGS) entry which is preliminary data.</text>
</comment>
<evidence type="ECO:0000313" key="1">
    <source>
        <dbReference type="EMBL" id="TXL73266.1"/>
    </source>
</evidence>
<evidence type="ECO:0000313" key="2">
    <source>
        <dbReference type="Proteomes" id="UP000321638"/>
    </source>
</evidence>
<accession>A0A5C8PHI1</accession>
<dbReference type="EMBL" id="VDUZ01000026">
    <property type="protein sequence ID" value="TXL73266.1"/>
    <property type="molecule type" value="Genomic_DNA"/>
</dbReference>
<dbReference type="AlphaFoldDB" id="A0A5C8PHI1"/>
<protein>
    <submittedName>
        <fullName evidence="1">Peptidoglycan-binding protein</fullName>
    </submittedName>
</protein>